<gene>
    <name evidence="5" type="ORF">A2934_05300</name>
</gene>
<protein>
    <recommendedName>
        <fullName evidence="3">Pseudouridine synthase</fullName>
        <ecNumber evidence="3">5.4.99.-</ecNumber>
    </recommendedName>
</protein>
<dbReference type="InterPro" id="IPR050188">
    <property type="entry name" value="RluA_PseudoU_synthase"/>
</dbReference>
<dbReference type="GO" id="GO:0009982">
    <property type="term" value="F:pseudouridine synthase activity"/>
    <property type="evidence" value="ECO:0007669"/>
    <property type="project" value="InterPro"/>
</dbReference>
<evidence type="ECO:0000313" key="5">
    <source>
        <dbReference type="EMBL" id="OHA05214.1"/>
    </source>
</evidence>
<dbReference type="CDD" id="cd02869">
    <property type="entry name" value="PseudoU_synth_RluA_like"/>
    <property type="match status" value="1"/>
</dbReference>
<accession>A0A1G2L129</accession>
<dbReference type="GO" id="GO:0140098">
    <property type="term" value="F:catalytic activity, acting on RNA"/>
    <property type="evidence" value="ECO:0007669"/>
    <property type="project" value="UniProtKB-ARBA"/>
</dbReference>
<feature type="active site" evidence="2">
    <location>
        <position position="106"/>
    </location>
</feature>
<comment type="similarity">
    <text evidence="1 3">Belongs to the pseudouridine synthase RluA family.</text>
</comment>
<name>A0A1G2L129_9BACT</name>
<dbReference type="NCBIfam" id="TIGR00005">
    <property type="entry name" value="rluA_subfam"/>
    <property type="match status" value="1"/>
</dbReference>
<dbReference type="PANTHER" id="PTHR21600">
    <property type="entry name" value="MITOCHONDRIAL RNA PSEUDOURIDINE SYNTHASE"/>
    <property type="match status" value="1"/>
</dbReference>
<comment type="caution">
    <text evidence="5">The sequence shown here is derived from an EMBL/GenBank/DDBJ whole genome shotgun (WGS) entry which is preliminary data.</text>
</comment>
<dbReference type="InterPro" id="IPR006224">
    <property type="entry name" value="PsdUridine_synth_RluA-like_CS"/>
</dbReference>
<dbReference type="EMBL" id="MHQO01000057">
    <property type="protein sequence ID" value="OHA05214.1"/>
    <property type="molecule type" value="Genomic_DNA"/>
</dbReference>
<feature type="domain" description="Pseudouridine synthase RsuA/RluA-like" evidence="4">
    <location>
        <begin position="54"/>
        <end position="214"/>
    </location>
</feature>
<evidence type="ECO:0000313" key="6">
    <source>
        <dbReference type="Proteomes" id="UP000177982"/>
    </source>
</evidence>
<dbReference type="InterPro" id="IPR006225">
    <property type="entry name" value="PsdUridine_synth_RluC/D"/>
</dbReference>
<dbReference type="Proteomes" id="UP000177982">
    <property type="component" value="Unassembled WGS sequence"/>
</dbReference>
<evidence type="ECO:0000256" key="3">
    <source>
        <dbReference type="RuleBase" id="RU362028"/>
    </source>
</evidence>
<comment type="catalytic activity">
    <reaction evidence="3">
        <text>a uridine in RNA = a pseudouridine in RNA</text>
        <dbReference type="Rhea" id="RHEA:48348"/>
        <dbReference type="Rhea" id="RHEA-COMP:12068"/>
        <dbReference type="Rhea" id="RHEA-COMP:12069"/>
        <dbReference type="ChEBI" id="CHEBI:65314"/>
        <dbReference type="ChEBI" id="CHEBI:65315"/>
    </reaction>
</comment>
<sequence length="281" mass="31467">MKRKARRYCGFFTVLIPVWERLGGFLLTLDYPPTGCYSNTMTTPEPAIIYENKNFVVVNKPAGLAVHGGGSVTGKTLADFLLKKFPDISGIGDDPAIRPGIVHRLDRDTSGIMVVARNQDTFDTLKNLFKQRTVEKKYLALACGVVSPKNGAIELSIGRLLKKTVRRGAGKYVKNERSAITHFRVLDIFDKKYSLLEVSPKTGRTHQIRVHLQSIHHPVACDTLYGGKNVCCPRGLNRFFLHAHSLEFSHPEGKRWKFEADPPPDLERVLASLRGLAKKEE</sequence>
<dbReference type="EC" id="5.4.99.-" evidence="3"/>
<dbReference type="SUPFAM" id="SSF55120">
    <property type="entry name" value="Pseudouridine synthase"/>
    <property type="match status" value="1"/>
</dbReference>
<evidence type="ECO:0000256" key="1">
    <source>
        <dbReference type="ARBA" id="ARBA00010876"/>
    </source>
</evidence>
<reference evidence="5 6" key="1">
    <citation type="journal article" date="2016" name="Nat. Commun.">
        <title>Thousands of microbial genomes shed light on interconnected biogeochemical processes in an aquifer system.</title>
        <authorList>
            <person name="Anantharaman K."/>
            <person name="Brown C.T."/>
            <person name="Hug L.A."/>
            <person name="Sharon I."/>
            <person name="Castelle C.J."/>
            <person name="Probst A.J."/>
            <person name="Thomas B.C."/>
            <person name="Singh A."/>
            <person name="Wilkins M.J."/>
            <person name="Karaoz U."/>
            <person name="Brodie E.L."/>
            <person name="Williams K.H."/>
            <person name="Hubbard S.S."/>
            <person name="Banfield J.F."/>
        </authorList>
    </citation>
    <scope>NUCLEOTIDE SEQUENCE [LARGE SCALE GENOMIC DNA]</scope>
</reference>
<keyword evidence="3" id="KW-0413">Isomerase</keyword>
<evidence type="ECO:0000256" key="2">
    <source>
        <dbReference type="PIRSR" id="PIRSR606225-1"/>
    </source>
</evidence>
<evidence type="ECO:0000259" key="4">
    <source>
        <dbReference type="Pfam" id="PF00849"/>
    </source>
</evidence>
<dbReference type="Pfam" id="PF00849">
    <property type="entry name" value="PseudoU_synth_2"/>
    <property type="match status" value="1"/>
</dbReference>
<dbReference type="PANTHER" id="PTHR21600:SF87">
    <property type="entry name" value="RNA PSEUDOURIDYLATE SYNTHASE DOMAIN-CONTAINING PROTEIN 1"/>
    <property type="match status" value="1"/>
</dbReference>
<dbReference type="AlphaFoldDB" id="A0A1G2L129"/>
<dbReference type="InterPro" id="IPR006145">
    <property type="entry name" value="PsdUridine_synth_RsuA/RluA"/>
</dbReference>
<dbReference type="PROSITE" id="PS01129">
    <property type="entry name" value="PSI_RLU"/>
    <property type="match status" value="1"/>
</dbReference>
<dbReference type="InterPro" id="IPR020103">
    <property type="entry name" value="PsdUridine_synth_cat_dom_sf"/>
</dbReference>
<dbReference type="GO" id="GO:0000455">
    <property type="term" value="P:enzyme-directed rRNA pseudouridine synthesis"/>
    <property type="evidence" value="ECO:0007669"/>
    <property type="project" value="TreeGrafter"/>
</dbReference>
<organism evidence="5 6">
    <name type="scientific">Candidatus Sungbacteria bacterium RIFCSPLOWO2_01_FULL_47_10</name>
    <dbReference type="NCBI Taxonomy" id="1802276"/>
    <lineage>
        <taxon>Bacteria</taxon>
        <taxon>Candidatus Sungiibacteriota</taxon>
    </lineage>
</organism>
<comment type="function">
    <text evidence="3">Responsible for synthesis of pseudouridine from uracil.</text>
</comment>
<dbReference type="Gene3D" id="3.30.2350.10">
    <property type="entry name" value="Pseudouridine synthase"/>
    <property type="match status" value="1"/>
</dbReference>
<proteinExistence type="inferred from homology"/>
<dbReference type="GO" id="GO:0003723">
    <property type="term" value="F:RNA binding"/>
    <property type="evidence" value="ECO:0007669"/>
    <property type="project" value="InterPro"/>
</dbReference>